<dbReference type="AlphaFoldDB" id="A0A5J4T438"/>
<feature type="non-terminal residue" evidence="1">
    <location>
        <position position="154"/>
    </location>
</feature>
<evidence type="ECO:0000313" key="2">
    <source>
        <dbReference type="Proteomes" id="UP000324800"/>
    </source>
</evidence>
<dbReference type="EMBL" id="SNRW01038518">
    <property type="protein sequence ID" value="KAA6353236.1"/>
    <property type="molecule type" value="Genomic_DNA"/>
</dbReference>
<evidence type="ECO:0000313" key="1">
    <source>
        <dbReference type="EMBL" id="KAA6353236.1"/>
    </source>
</evidence>
<organism evidence="1 2">
    <name type="scientific">Streblomastix strix</name>
    <dbReference type="NCBI Taxonomy" id="222440"/>
    <lineage>
        <taxon>Eukaryota</taxon>
        <taxon>Metamonada</taxon>
        <taxon>Preaxostyla</taxon>
        <taxon>Oxymonadida</taxon>
        <taxon>Streblomastigidae</taxon>
        <taxon>Streblomastix</taxon>
    </lineage>
</organism>
<accession>A0A5J4T438</accession>
<comment type="caution">
    <text evidence="1">The sequence shown here is derived from an EMBL/GenBank/DDBJ whole genome shotgun (WGS) entry which is preliminary data.</text>
</comment>
<reference evidence="1 2" key="1">
    <citation type="submission" date="2019-03" db="EMBL/GenBank/DDBJ databases">
        <title>Single cell metagenomics reveals metabolic interactions within the superorganism composed of flagellate Streblomastix strix and complex community of Bacteroidetes bacteria on its surface.</title>
        <authorList>
            <person name="Treitli S.C."/>
            <person name="Kolisko M."/>
            <person name="Husnik F."/>
            <person name="Keeling P."/>
            <person name="Hampl V."/>
        </authorList>
    </citation>
    <scope>NUCLEOTIDE SEQUENCE [LARGE SCALE GENOMIC DNA]</scope>
    <source>
        <strain evidence="1">ST1C</strain>
    </source>
</reference>
<name>A0A5J4T438_9EUKA</name>
<gene>
    <name evidence="1" type="ORF">EZS28_051237</name>
</gene>
<protein>
    <submittedName>
        <fullName evidence="1">Uncharacterized protein</fullName>
    </submittedName>
</protein>
<dbReference type="Proteomes" id="UP000324800">
    <property type="component" value="Unassembled WGS sequence"/>
</dbReference>
<sequence>MSTEREMLTVEHFKLKLTKIYNEHVAVRIVMRIGAKPLFSFNEQAWALFDEIKACHDITFSYRTLEELFMLKKSRLCELMGLKGKVKREEHNRRRFTDPDEGIMIAKLIEQFEMGKPYTYCAFITYIMDEFHAQVGRAFVESFLRRHYEEVVER</sequence>
<proteinExistence type="predicted"/>